<feature type="region of interest" description="Disordered" evidence="12">
    <location>
        <begin position="313"/>
        <end position="414"/>
    </location>
</feature>
<accession>A0A3A1YCI7</accession>
<dbReference type="Proteomes" id="UP000265916">
    <property type="component" value="Unassembled WGS sequence"/>
</dbReference>
<comment type="cofactor">
    <cofactor evidence="1 11">
        <name>Mg(2+)</name>
        <dbReference type="ChEBI" id="CHEBI:18420"/>
    </cofactor>
</comment>
<evidence type="ECO:0000256" key="6">
    <source>
        <dbReference type="ARBA" id="ARBA00022679"/>
    </source>
</evidence>
<feature type="compositionally biased region" description="Low complexity" evidence="12">
    <location>
        <begin position="341"/>
        <end position="358"/>
    </location>
</feature>
<evidence type="ECO:0000256" key="5">
    <source>
        <dbReference type="ARBA" id="ARBA00022519"/>
    </source>
</evidence>
<evidence type="ECO:0000256" key="3">
    <source>
        <dbReference type="ARBA" id="ARBA00005985"/>
    </source>
</evidence>
<dbReference type="Gene3D" id="1.20.120.1780">
    <property type="entry name" value="UbiA prenyltransferase"/>
    <property type="match status" value="1"/>
</dbReference>
<dbReference type="HAMAP" id="MF_01635">
    <property type="entry name" value="UbiA"/>
    <property type="match status" value="1"/>
</dbReference>
<evidence type="ECO:0000256" key="1">
    <source>
        <dbReference type="ARBA" id="ARBA00001946"/>
    </source>
</evidence>
<dbReference type="InterPro" id="IPR006370">
    <property type="entry name" value="HB_polyprenyltransferase-like"/>
</dbReference>
<dbReference type="GO" id="GO:0006744">
    <property type="term" value="P:ubiquinone biosynthetic process"/>
    <property type="evidence" value="ECO:0007669"/>
    <property type="project" value="UniProtKB-UniRule"/>
</dbReference>
<evidence type="ECO:0000256" key="4">
    <source>
        <dbReference type="ARBA" id="ARBA00022475"/>
    </source>
</evidence>
<dbReference type="UniPathway" id="UPA00232"/>
<feature type="compositionally biased region" description="Low complexity" evidence="12">
    <location>
        <begin position="372"/>
        <end position="414"/>
    </location>
</feature>
<feature type="transmembrane region" description="Helical" evidence="11">
    <location>
        <begin position="84"/>
        <end position="107"/>
    </location>
</feature>
<sequence length="414" mass="45037">MKTNPFIRLMRFDKPVGALLLLYPTLIALFVVSNGTPSLLNLIVFVLGVMVTRAAGCVINDIADRNIDDKVARTAKRPIAAGEISVGTALGVFGVLALAGILLLIGFLPKATYPWAALCVIFMSLYPLAKRYVKIPQAVLGLAFSMPIPMVYATYGYNPLINIDAWLIFAANMFWTVAYDTQYAIADMDDDLKIGTVNSSAITFGRHVNKIVFALQVIYLAILAVLGFVNYFSSLFYVCLGINFAIFVYQYFSVNTLDGATGLKAFNQNILVGTITSIAIILGLIGSQTYKLESLESDYYVLQVQYQKLQEQVNKPQLTPQPVTVPANNPTTPESTPPASPSNEPTQTPARPATPTTPSSEPSNVPADKPQDQPTTPETQPNENPQEQPTNPENQPAENPNSSPTNNPTNTPQK</sequence>
<comment type="subcellular location">
    <subcellularLocation>
        <location evidence="11">Cell inner membrane</location>
        <topology evidence="11">Multi-pass membrane protein</topology>
    </subcellularLocation>
    <subcellularLocation>
        <location evidence="2">Membrane</location>
        <topology evidence="2">Multi-pass membrane protein</topology>
    </subcellularLocation>
</comment>
<dbReference type="GO" id="GO:0005886">
    <property type="term" value="C:plasma membrane"/>
    <property type="evidence" value="ECO:0007669"/>
    <property type="project" value="UniProtKB-SubCell"/>
</dbReference>
<evidence type="ECO:0000256" key="11">
    <source>
        <dbReference type="HAMAP-Rule" id="MF_01635"/>
    </source>
</evidence>
<dbReference type="FunFam" id="1.20.120.1780:FF:000001">
    <property type="entry name" value="4-hydroxybenzoate octaprenyltransferase"/>
    <property type="match status" value="1"/>
</dbReference>
<comment type="catalytic activity">
    <reaction evidence="11">
        <text>all-trans-octaprenyl diphosphate + 4-hydroxybenzoate = 4-hydroxy-3-(all-trans-octaprenyl)benzoate + diphosphate</text>
        <dbReference type="Rhea" id="RHEA:27782"/>
        <dbReference type="ChEBI" id="CHEBI:1617"/>
        <dbReference type="ChEBI" id="CHEBI:17879"/>
        <dbReference type="ChEBI" id="CHEBI:33019"/>
        <dbReference type="ChEBI" id="CHEBI:57711"/>
        <dbReference type="EC" id="2.5.1.39"/>
    </reaction>
</comment>
<reference evidence="13 14" key="1">
    <citation type="submission" date="2017-08" db="EMBL/GenBank/DDBJ databases">
        <title>Reclassification of Bisgaard taxon 37 and 44.</title>
        <authorList>
            <person name="Christensen H."/>
        </authorList>
    </citation>
    <scope>NUCLEOTIDE SEQUENCE [LARGE SCALE GENOMIC DNA]</scope>
    <source>
        <strain evidence="13 14">111</strain>
    </source>
</reference>
<keyword evidence="4 11" id="KW-1003">Cell membrane</keyword>
<dbReference type="EMBL" id="NRJG01000151">
    <property type="protein sequence ID" value="RIY35086.1"/>
    <property type="molecule type" value="Genomic_DNA"/>
</dbReference>
<feature type="transmembrane region" description="Helical" evidence="11">
    <location>
        <begin position="12"/>
        <end position="33"/>
    </location>
</feature>
<feature type="transmembrane region" description="Helical" evidence="11">
    <location>
        <begin position="39"/>
        <end position="63"/>
    </location>
</feature>
<comment type="caution">
    <text evidence="13">The sequence shown here is derived from an EMBL/GenBank/DDBJ whole genome shotgun (WGS) entry which is preliminary data.</text>
</comment>
<evidence type="ECO:0000256" key="10">
    <source>
        <dbReference type="ARBA" id="ARBA00023136"/>
    </source>
</evidence>
<feature type="compositionally biased region" description="Low complexity" evidence="12">
    <location>
        <begin position="320"/>
        <end position="334"/>
    </location>
</feature>
<evidence type="ECO:0000313" key="13">
    <source>
        <dbReference type="EMBL" id="RIY35086.1"/>
    </source>
</evidence>
<dbReference type="Gene3D" id="1.10.357.140">
    <property type="entry name" value="UbiA prenyltransferase"/>
    <property type="match status" value="1"/>
</dbReference>
<evidence type="ECO:0000256" key="2">
    <source>
        <dbReference type="ARBA" id="ARBA00004141"/>
    </source>
</evidence>
<dbReference type="PANTHER" id="PTHR11048:SF28">
    <property type="entry name" value="4-HYDROXYBENZOATE POLYPRENYLTRANSFERASE, MITOCHONDRIAL"/>
    <property type="match status" value="1"/>
</dbReference>
<proteinExistence type="inferred from homology"/>
<evidence type="ECO:0000256" key="12">
    <source>
        <dbReference type="SAM" id="MobiDB-lite"/>
    </source>
</evidence>
<evidence type="ECO:0000313" key="14">
    <source>
        <dbReference type="Proteomes" id="UP000265916"/>
    </source>
</evidence>
<evidence type="ECO:0000256" key="7">
    <source>
        <dbReference type="ARBA" id="ARBA00022688"/>
    </source>
</evidence>
<dbReference type="PROSITE" id="PS00943">
    <property type="entry name" value="UBIA"/>
    <property type="match status" value="1"/>
</dbReference>
<dbReference type="AlphaFoldDB" id="A0A3A1YCI7"/>
<feature type="transmembrane region" description="Helical" evidence="11">
    <location>
        <begin position="138"/>
        <end position="155"/>
    </location>
</feature>
<dbReference type="InterPro" id="IPR000537">
    <property type="entry name" value="UbiA_prenyltransferase"/>
</dbReference>
<keyword evidence="6 11" id="KW-0808">Transferase</keyword>
<keyword evidence="9 11" id="KW-1133">Transmembrane helix</keyword>
<protein>
    <recommendedName>
        <fullName evidence="11">4-hydroxybenzoate octaprenyltransferase</fullName>
        <ecNumber evidence="11">2.5.1.39</ecNumber>
    </recommendedName>
    <alternativeName>
        <fullName evidence="11">4-HB polyprenyltransferase</fullName>
    </alternativeName>
</protein>
<feature type="transmembrane region" description="Helical" evidence="11">
    <location>
        <begin position="113"/>
        <end position="129"/>
    </location>
</feature>
<gene>
    <name evidence="11" type="primary">ubiA</name>
    <name evidence="13" type="ORF">CKF58_07115</name>
</gene>
<feature type="transmembrane region" description="Helical" evidence="11">
    <location>
        <begin position="266"/>
        <end position="285"/>
    </location>
</feature>
<evidence type="ECO:0000256" key="8">
    <source>
        <dbReference type="ARBA" id="ARBA00022692"/>
    </source>
</evidence>
<keyword evidence="14" id="KW-1185">Reference proteome</keyword>
<dbReference type="RefSeq" id="WP_119532404.1">
    <property type="nucleotide sequence ID" value="NZ_JBHSSP010000024.1"/>
</dbReference>
<feature type="transmembrane region" description="Helical" evidence="11">
    <location>
        <begin position="235"/>
        <end position="254"/>
    </location>
</feature>
<keyword evidence="5 11" id="KW-0997">Cell inner membrane</keyword>
<name>A0A3A1YCI7_9GAMM</name>
<keyword evidence="7 11" id="KW-0831">Ubiquinone biosynthesis</keyword>
<comment type="function">
    <text evidence="11">Catalyzes the prenylation of para-hydroxybenzoate (PHB) with an all-trans polyprenyl group. Mediates the second step in the final reaction sequence of ubiquinone-8 (UQ-8) biosynthesis, which is the condensation of the polyisoprenoid side chain with PHB, generating the first membrane-bound Q intermediate 3-octaprenyl-4-hydroxybenzoate.</text>
</comment>
<comment type="similarity">
    <text evidence="3 11">Belongs to the UbiA prenyltransferase family.</text>
</comment>
<organism evidence="13 14">
    <name type="scientific">Psittacicella hinzii</name>
    <dbReference type="NCBI Taxonomy" id="2028575"/>
    <lineage>
        <taxon>Bacteria</taxon>
        <taxon>Pseudomonadati</taxon>
        <taxon>Pseudomonadota</taxon>
        <taxon>Gammaproteobacteria</taxon>
        <taxon>Pasteurellales</taxon>
        <taxon>Psittacicellaceae</taxon>
        <taxon>Psittacicella</taxon>
    </lineage>
</organism>
<dbReference type="InterPro" id="IPR039653">
    <property type="entry name" value="Prenyltransferase"/>
</dbReference>
<dbReference type="GO" id="GO:0008412">
    <property type="term" value="F:4-hydroxybenzoate polyprenyltransferase activity"/>
    <property type="evidence" value="ECO:0007669"/>
    <property type="project" value="UniProtKB-UniRule"/>
</dbReference>
<comment type="pathway">
    <text evidence="11">Cofactor biosynthesis; ubiquinone biosynthesis.</text>
</comment>
<dbReference type="CDD" id="cd13959">
    <property type="entry name" value="PT_UbiA_COQ2"/>
    <property type="match status" value="1"/>
</dbReference>
<keyword evidence="8 11" id="KW-0812">Transmembrane</keyword>
<dbReference type="InterPro" id="IPR030470">
    <property type="entry name" value="UbiA_prenylTrfase_CS"/>
</dbReference>
<dbReference type="PANTHER" id="PTHR11048">
    <property type="entry name" value="PRENYLTRANSFERASES"/>
    <property type="match status" value="1"/>
</dbReference>
<keyword evidence="11" id="KW-0460">Magnesium</keyword>
<dbReference type="Pfam" id="PF01040">
    <property type="entry name" value="UbiA"/>
    <property type="match status" value="1"/>
</dbReference>
<dbReference type="InterPro" id="IPR044878">
    <property type="entry name" value="UbiA_sf"/>
</dbReference>
<dbReference type="OrthoDB" id="9782418at2"/>
<keyword evidence="10 11" id="KW-0472">Membrane</keyword>
<evidence type="ECO:0000256" key="9">
    <source>
        <dbReference type="ARBA" id="ARBA00022989"/>
    </source>
</evidence>
<dbReference type="EC" id="2.5.1.39" evidence="11"/>
<feature type="transmembrane region" description="Helical" evidence="11">
    <location>
        <begin position="211"/>
        <end position="229"/>
    </location>
</feature>